<dbReference type="EMBL" id="BLIR01000001">
    <property type="protein sequence ID" value="GFE38749.1"/>
    <property type="molecule type" value="Genomic_DNA"/>
</dbReference>
<dbReference type="AlphaFoldDB" id="A0A640USJ0"/>
<dbReference type="Proteomes" id="UP000431826">
    <property type="component" value="Unassembled WGS sequence"/>
</dbReference>
<organism evidence="1 2">
    <name type="scientific">Streptomyces tubercidicus</name>
    <dbReference type="NCBI Taxonomy" id="47759"/>
    <lineage>
        <taxon>Bacteria</taxon>
        <taxon>Bacillati</taxon>
        <taxon>Actinomycetota</taxon>
        <taxon>Actinomycetes</taxon>
        <taxon>Kitasatosporales</taxon>
        <taxon>Streptomycetaceae</taxon>
        <taxon>Streptomyces</taxon>
    </lineage>
</organism>
<keyword evidence="2" id="KW-1185">Reference proteome</keyword>
<sequence length="73" mass="7365">MAECTPGAGRGRDAAQAWDELGAAPKGAGVALPSPERGRVLVVGGLSRSVGDLGRWTSRAARRLAPVVGKCAP</sequence>
<evidence type="ECO:0000313" key="1">
    <source>
        <dbReference type="EMBL" id="GFE38749.1"/>
    </source>
</evidence>
<gene>
    <name evidence="1" type="ORF">Stube_34220</name>
</gene>
<evidence type="ECO:0000313" key="2">
    <source>
        <dbReference type="Proteomes" id="UP000431826"/>
    </source>
</evidence>
<name>A0A640USJ0_9ACTN</name>
<reference evidence="1 2" key="1">
    <citation type="submission" date="2019-12" db="EMBL/GenBank/DDBJ databases">
        <title>Whole genome shotgun sequence of Streptomyces tubercidicus NBRC 13090.</title>
        <authorList>
            <person name="Ichikawa N."/>
            <person name="Kimura A."/>
            <person name="Kitahashi Y."/>
            <person name="Komaki H."/>
            <person name="Tamura T."/>
        </authorList>
    </citation>
    <scope>NUCLEOTIDE SEQUENCE [LARGE SCALE GENOMIC DNA]</scope>
    <source>
        <strain evidence="1 2">NBRC 13090</strain>
    </source>
</reference>
<accession>A0A640USJ0</accession>
<proteinExistence type="predicted"/>
<comment type="caution">
    <text evidence="1">The sequence shown here is derived from an EMBL/GenBank/DDBJ whole genome shotgun (WGS) entry which is preliminary data.</text>
</comment>
<protein>
    <submittedName>
        <fullName evidence="1">Uncharacterized protein</fullName>
    </submittedName>
</protein>